<name>A0A9D4UIG6_ADICA</name>
<feature type="coiled-coil region" evidence="11">
    <location>
        <begin position="109"/>
        <end position="136"/>
    </location>
</feature>
<dbReference type="Gene3D" id="6.10.280.70">
    <property type="match status" value="1"/>
</dbReference>
<dbReference type="GO" id="GO:0015986">
    <property type="term" value="P:proton motive force-driven ATP synthesis"/>
    <property type="evidence" value="ECO:0007669"/>
    <property type="project" value="UniProtKB-UniRule"/>
</dbReference>
<sequence length="163" mass="19474">MSSKTVAQQVLKDLDWDKLAKAVVSDEGRRELNNLRRAFDDFNNVMRTKFSLKPKPIDWEFYRKRLNPGIVDMFQKSYETLKIPKYEDTVTPEYKKKFDALMVKVTDQEEVSRKRIEECKANLKRLKEEKESLQTMTANEYFAKHPEVKAKFDEEIKNHNWGY</sequence>
<keyword evidence="8 10" id="KW-0496">Mitochondrion</keyword>
<dbReference type="OrthoDB" id="35799at2759"/>
<accession>A0A9D4UIG6</accession>
<evidence type="ECO:0000256" key="8">
    <source>
        <dbReference type="ARBA" id="ARBA00023128"/>
    </source>
</evidence>
<evidence type="ECO:0000313" key="13">
    <source>
        <dbReference type="Proteomes" id="UP000886520"/>
    </source>
</evidence>
<dbReference type="PIRSF" id="PIRSF005514">
    <property type="entry name" value="ATPase_F0_D_mt"/>
    <property type="match status" value="1"/>
</dbReference>
<proteinExistence type="inferred from homology"/>
<keyword evidence="9 10" id="KW-0472">Membrane</keyword>
<keyword evidence="5 10" id="KW-0375">Hydrogen ion transport</keyword>
<reference evidence="12" key="1">
    <citation type="submission" date="2021-01" db="EMBL/GenBank/DDBJ databases">
        <title>Adiantum capillus-veneris genome.</title>
        <authorList>
            <person name="Fang Y."/>
            <person name="Liao Q."/>
        </authorList>
    </citation>
    <scope>NUCLEOTIDE SEQUENCE</scope>
    <source>
        <strain evidence="12">H3</strain>
        <tissue evidence="12">Leaf</tissue>
    </source>
</reference>
<dbReference type="InterPro" id="IPR036228">
    <property type="entry name" value="ATP_synth_F0_dsu_sf_mt"/>
</dbReference>
<evidence type="ECO:0000256" key="11">
    <source>
        <dbReference type="SAM" id="Coils"/>
    </source>
</evidence>
<dbReference type="Proteomes" id="UP000886520">
    <property type="component" value="Chromosome 16"/>
</dbReference>
<comment type="similarity">
    <text evidence="2 10">Belongs to the ATPase d subunit family.</text>
</comment>
<comment type="caution">
    <text evidence="12">The sequence shown here is derived from an EMBL/GenBank/DDBJ whole genome shotgun (WGS) entry which is preliminary data.</text>
</comment>
<keyword evidence="4" id="KW-0138">CF(0)</keyword>
<gene>
    <name evidence="12" type="ORF">GOP47_0016825</name>
</gene>
<evidence type="ECO:0000256" key="1">
    <source>
        <dbReference type="ARBA" id="ARBA00004273"/>
    </source>
</evidence>
<keyword evidence="6 10" id="KW-0999">Mitochondrion inner membrane</keyword>
<evidence type="ECO:0000256" key="6">
    <source>
        <dbReference type="ARBA" id="ARBA00022792"/>
    </source>
</evidence>
<evidence type="ECO:0000256" key="10">
    <source>
        <dbReference type="PIRNR" id="PIRNR005514"/>
    </source>
</evidence>
<evidence type="ECO:0000256" key="7">
    <source>
        <dbReference type="ARBA" id="ARBA00023065"/>
    </source>
</evidence>
<keyword evidence="3 10" id="KW-0813">Transport</keyword>
<evidence type="ECO:0000313" key="12">
    <source>
        <dbReference type="EMBL" id="KAI5068480.1"/>
    </source>
</evidence>
<comment type="subcellular location">
    <subcellularLocation>
        <location evidence="1 10">Mitochondrion inner membrane</location>
    </subcellularLocation>
</comment>
<keyword evidence="11" id="KW-0175">Coiled coil</keyword>
<dbReference type="GO" id="GO:0005743">
    <property type="term" value="C:mitochondrial inner membrane"/>
    <property type="evidence" value="ECO:0007669"/>
    <property type="project" value="UniProtKB-SubCell"/>
</dbReference>
<dbReference type="EMBL" id="JABFUD020000016">
    <property type="protein sequence ID" value="KAI5068480.1"/>
    <property type="molecule type" value="Genomic_DNA"/>
</dbReference>
<protein>
    <recommendedName>
        <fullName evidence="10">ATP synthase subunit d, mitochondrial</fullName>
    </recommendedName>
</protein>
<evidence type="ECO:0000256" key="4">
    <source>
        <dbReference type="ARBA" id="ARBA00022547"/>
    </source>
</evidence>
<keyword evidence="13" id="KW-1185">Reference proteome</keyword>
<organism evidence="12 13">
    <name type="scientific">Adiantum capillus-veneris</name>
    <name type="common">Maidenhair fern</name>
    <dbReference type="NCBI Taxonomy" id="13818"/>
    <lineage>
        <taxon>Eukaryota</taxon>
        <taxon>Viridiplantae</taxon>
        <taxon>Streptophyta</taxon>
        <taxon>Embryophyta</taxon>
        <taxon>Tracheophyta</taxon>
        <taxon>Polypodiopsida</taxon>
        <taxon>Polypodiidae</taxon>
        <taxon>Polypodiales</taxon>
        <taxon>Pteridineae</taxon>
        <taxon>Pteridaceae</taxon>
        <taxon>Vittarioideae</taxon>
        <taxon>Adiantum</taxon>
    </lineage>
</organism>
<dbReference type="PANTHER" id="PTHR12700">
    <property type="entry name" value="ATP SYNTHASE SUBUNIT D, MITOCHONDRIAL"/>
    <property type="match status" value="1"/>
</dbReference>
<dbReference type="SUPFAM" id="SSF161065">
    <property type="entry name" value="ATP synthase D chain-like"/>
    <property type="match status" value="1"/>
</dbReference>
<dbReference type="GO" id="GO:0015078">
    <property type="term" value="F:proton transmembrane transporter activity"/>
    <property type="evidence" value="ECO:0007669"/>
    <property type="project" value="InterPro"/>
</dbReference>
<dbReference type="GO" id="GO:0045259">
    <property type="term" value="C:proton-transporting ATP synthase complex"/>
    <property type="evidence" value="ECO:0007669"/>
    <property type="project" value="UniProtKB-KW"/>
</dbReference>
<evidence type="ECO:0000256" key="5">
    <source>
        <dbReference type="ARBA" id="ARBA00022781"/>
    </source>
</evidence>
<dbReference type="InterPro" id="IPR008689">
    <property type="entry name" value="ATP_synth_F0_dsu_mt"/>
</dbReference>
<evidence type="ECO:0000256" key="2">
    <source>
        <dbReference type="ARBA" id="ARBA00006842"/>
    </source>
</evidence>
<dbReference type="Pfam" id="PF05873">
    <property type="entry name" value="Mt_ATP-synt_D"/>
    <property type="match status" value="1"/>
</dbReference>
<evidence type="ECO:0000256" key="3">
    <source>
        <dbReference type="ARBA" id="ARBA00022448"/>
    </source>
</evidence>
<comment type="function">
    <text evidence="10">Mitochondrial membrane ATP synthase (F(1)F(0) ATP synthase or Complex V) produces ATP from ADP in the presence of a proton gradient across the membrane which is generated by electron transport complexes of the respiratory chain. F-type ATPases consist of two structural domains, F(1) - containing the extramembraneous catalytic core, and F(0) - containing the membrane proton channel, linked together by a central stalk and a peripheral stalk. During catalysis, ATP synthesis in the catalytic domain of F(1) is coupled via a rotary mechanism of the central stalk subunits to proton translocation.</text>
</comment>
<dbReference type="AlphaFoldDB" id="A0A9D4UIG6"/>
<keyword evidence="7 10" id="KW-0406">Ion transport</keyword>
<evidence type="ECO:0000256" key="9">
    <source>
        <dbReference type="ARBA" id="ARBA00023136"/>
    </source>
</evidence>